<dbReference type="PROSITE" id="PS50158">
    <property type="entry name" value="ZF_CCHC"/>
    <property type="match status" value="2"/>
</dbReference>
<sequence length="220" mass="25135">MQSFLFAKKSLIGLAKMFVQGLHGVRTWYDLKTRLVREFAAKINSAELHQQLRERKMKKSESAYEYFLLMKELASRGNIEEEAVVHYIVDDSENKLMFRGEYRGVKEKPKTSAFAEDKKHLDPIPRKCFNCSLIGHVAAQCPKPKREKGSCYGCGKLDHVVANCPDRKRKERPIERSETARNHAMLVEKSGRDCEVAVDLELGDIAKNLLGVVDSVLHRD</sequence>
<accession>A0A139W8V3</accession>
<dbReference type="PANTHER" id="PTHR23002">
    <property type="entry name" value="ZINC FINGER CCHC DOMAIN CONTAINING PROTEIN"/>
    <property type="match status" value="1"/>
</dbReference>
<dbReference type="SUPFAM" id="SSF57756">
    <property type="entry name" value="Retrovirus zinc finger-like domains"/>
    <property type="match status" value="1"/>
</dbReference>
<keyword evidence="1" id="KW-0863">Zinc-finger</keyword>
<dbReference type="GO" id="GO:0008270">
    <property type="term" value="F:zinc ion binding"/>
    <property type="evidence" value="ECO:0007669"/>
    <property type="project" value="UniProtKB-KW"/>
</dbReference>
<name>A0A139W8V3_TRICA</name>
<evidence type="ECO:0000313" key="3">
    <source>
        <dbReference type="EMBL" id="KXZ75721.1"/>
    </source>
</evidence>
<dbReference type="InParanoid" id="A0A139W8V3"/>
<dbReference type="GO" id="GO:0045182">
    <property type="term" value="F:translation regulator activity"/>
    <property type="evidence" value="ECO:0000318"/>
    <property type="project" value="GO_Central"/>
</dbReference>
<dbReference type="InterPro" id="IPR051714">
    <property type="entry name" value="Znf_CCHC_NABP"/>
</dbReference>
<evidence type="ECO:0000313" key="4">
    <source>
        <dbReference type="Proteomes" id="UP000007266"/>
    </source>
</evidence>
<dbReference type="Proteomes" id="UP000007266">
    <property type="component" value="Unassembled WGS sequence"/>
</dbReference>
<feature type="domain" description="CCHC-type" evidence="2">
    <location>
        <begin position="151"/>
        <end position="166"/>
    </location>
</feature>
<keyword evidence="1" id="KW-0862">Zinc</keyword>
<feature type="domain" description="CCHC-type" evidence="2">
    <location>
        <begin position="126"/>
        <end position="143"/>
    </location>
</feature>
<reference evidence="3 4" key="2">
    <citation type="journal article" date="2010" name="Nucleic Acids Res.">
        <title>BeetleBase in 2010: revisions to provide comprehensive genomic information for Tribolium castaneum.</title>
        <authorList>
            <person name="Kim H.S."/>
            <person name="Murphy T."/>
            <person name="Xia J."/>
            <person name="Caragea D."/>
            <person name="Park Y."/>
            <person name="Beeman R.W."/>
            <person name="Lorenzen M.D."/>
            <person name="Butcher S."/>
            <person name="Manak J.R."/>
            <person name="Brown S.J."/>
        </authorList>
    </citation>
    <scope>NUCLEOTIDE SEQUENCE [LARGE SCALE GENOMIC DNA]</scope>
    <source>
        <strain evidence="3 4">Georgia GA2</strain>
    </source>
</reference>
<dbReference type="InterPro" id="IPR001878">
    <property type="entry name" value="Znf_CCHC"/>
</dbReference>
<dbReference type="Pfam" id="PF03732">
    <property type="entry name" value="Retrotrans_gag"/>
    <property type="match status" value="1"/>
</dbReference>
<proteinExistence type="predicted"/>
<dbReference type="GO" id="GO:0003729">
    <property type="term" value="F:mRNA binding"/>
    <property type="evidence" value="ECO:0000318"/>
    <property type="project" value="GO_Central"/>
</dbReference>
<dbReference type="SMART" id="SM00343">
    <property type="entry name" value="ZnF_C2HC"/>
    <property type="match status" value="2"/>
</dbReference>
<dbReference type="GO" id="GO:0005737">
    <property type="term" value="C:cytoplasm"/>
    <property type="evidence" value="ECO:0000318"/>
    <property type="project" value="GO_Central"/>
</dbReference>
<dbReference type="GO" id="GO:0003727">
    <property type="term" value="F:single-stranded RNA binding"/>
    <property type="evidence" value="ECO:0000318"/>
    <property type="project" value="GO_Central"/>
</dbReference>
<dbReference type="Gene3D" id="4.10.60.10">
    <property type="entry name" value="Zinc finger, CCHC-type"/>
    <property type="match status" value="2"/>
</dbReference>
<dbReference type="AlphaFoldDB" id="A0A139W8V3"/>
<dbReference type="InterPro" id="IPR005162">
    <property type="entry name" value="Retrotrans_gag_dom"/>
</dbReference>
<dbReference type="GO" id="GO:2000767">
    <property type="term" value="P:positive regulation of cytoplasmic translation"/>
    <property type="evidence" value="ECO:0000318"/>
    <property type="project" value="GO_Central"/>
</dbReference>
<dbReference type="Pfam" id="PF00098">
    <property type="entry name" value="zf-CCHC"/>
    <property type="match status" value="1"/>
</dbReference>
<evidence type="ECO:0000256" key="1">
    <source>
        <dbReference type="PROSITE-ProRule" id="PRU00047"/>
    </source>
</evidence>
<keyword evidence="4" id="KW-1185">Reference proteome</keyword>
<dbReference type="InterPro" id="IPR036875">
    <property type="entry name" value="Znf_CCHC_sf"/>
</dbReference>
<organism evidence="3 4">
    <name type="scientific">Tribolium castaneum</name>
    <name type="common">Red flour beetle</name>
    <dbReference type="NCBI Taxonomy" id="7070"/>
    <lineage>
        <taxon>Eukaryota</taxon>
        <taxon>Metazoa</taxon>
        <taxon>Ecdysozoa</taxon>
        <taxon>Arthropoda</taxon>
        <taxon>Hexapoda</taxon>
        <taxon>Insecta</taxon>
        <taxon>Pterygota</taxon>
        <taxon>Neoptera</taxon>
        <taxon>Endopterygota</taxon>
        <taxon>Coleoptera</taxon>
        <taxon>Polyphaga</taxon>
        <taxon>Cucujiformia</taxon>
        <taxon>Tenebrionidae</taxon>
        <taxon>Tenebrionidae incertae sedis</taxon>
        <taxon>Tribolium</taxon>
    </lineage>
</organism>
<keyword evidence="1" id="KW-0479">Metal-binding</keyword>
<reference evidence="3 4" key="1">
    <citation type="journal article" date="2008" name="Nature">
        <title>The genome of the model beetle and pest Tribolium castaneum.</title>
        <authorList>
            <consortium name="Tribolium Genome Sequencing Consortium"/>
            <person name="Richards S."/>
            <person name="Gibbs R.A."/>
            <person name="Weinstock G.M."/>
            <person name="Brown S.J."/>
            <person name="Denell R."/>
            <person name="Beeman R.W."/>
            <person name="Gibbs R."/>
            <person name="Beeman R.W."/>
            <person name="Brown S.J."/>
            <person name="Bucher G."/>
            <person name="Friedrich M."/>
            <person name="Grimmelikhuijzen C.J."/>
            <person name="Klingler M."/>
            <person name="Lorenzen M."/>
            <person name="Richards S."/>
            <person name="Roth S."/>
            <person name="Schroder R."/>
            <person name="Tautz D."/>
            <person name="Zdobnov E.M."/>
            <person name="Muzny D."/>
            <person name="Gibbs R.A."/>
            <person name="Weinstock G.M."/>
            <person name="Attaway T."/>
            <person name="Bell S."/>
            <person name="Buhay C.J."/>
            <person name="Chandrabose M.N."/>
            <person name="Chavez D."/>
            <person name="Clerk-Blankenburg K.P."/>
            <person name="Cree A."/>
            <person name="Dao M."/>
            <person name="Davis C."/>
            <person name="Chacko J."/>
            <person name="Dinh H."/>
            <person name="Dugan-Rocha S."/>
            <person name="Fowler G."/>
            <person name="Garner T.T."/>
            <person name="Garnes J."/>
            <person name="Gnirke A."/>
            <person name="Hawes A."/>
            <person name="Hernandez J."/>
            <person name="Hines S."/>
            <person name="Holder M."/>
            <person name="Hume J."/>
            <person name="Jhangiani S.N."/>
            <person name="Joshi V."/>
            <person name="Khan Z.M."/>
            <person name="Jackson L."/>
            <person name="Kovar C."/>
            <person name="Kowis A."/>
            <person name="Lee S."/>
            <person name="Lewis L.R."/>
            <person name="Margolis J."/>
            <person name="Morgan M."/>
            <person name="Nazareth L.V."/>
            <person name="Nguyen N."/>
            <person name="Okwuonu G."/>
            <person name="Parker D."/>
            <person name="Richards S."/>
            <person name="Ruiz S.J."/>
            <person name="Santibanez J."/>
            <person name="Savard J."/>
            <person name="Scherer S.E."/>
            <person name="Schneider B."/>
            <person name="Sodergren E."/>
            <person name="Tautz D."/>
            <person name="Vattahil S."/>
            <person name="Villasana D."/>
            <person name="White C.S."/>
            <person name="Wright R."/>
            <person name="Park Y."/>
            <person name="Beeman R.W."/>
            <person name="Lord J."/>
            <person name="Oppert B."/>
            <person name="Lorenzen M."/>
            <person name="Brown S."/>
            <person name="Wang L."/>
            <person name="Savard J."/>
            <person name="Tautz D."/>
            <person name="Richards S."/>
            <person name="Weinstock G."/>
            <person name="Gibbs R.A."/>
            <person name="Liu Y."/>
            <person name="Worley K."/>
            <person name="Weinstock G."/>
            <person name="Elsik C.G."/>
            <person name="Reese J.T."/>
            <person name="Elhaik E."/>
            <person name="Landan G."/>
            <person name="Graur D."/>
            <person name="Arensburger P."/>
            <person name="Atkinson P."/>
            <person name="Beeman R.W."/>
            <person name="Beidler J."/>
            <person name="Brown S.J."/>
            <person name="Demuth J.P."/>
            <person name="Drury D.W."/>
            <person name="Du Y.Z."/>
            <person name="Fujiwara H."/>
            <person name="Lorenzen M."/>
            <person name="Maselli V."/>
            <person name="Osanai M."/>
            <person name="Park Y."/>
            <person name="Robertson H.M."/>
            <person name="Tu Z."/>
            <person name="Wang J.J."/>
            <person name="Wang S."/>
            <person name="Richards S."/>
            <person name="Song H."/>
            <person name="Zhang L."/>
            <person name="Sodergren E."/>
            <person name="Werner D."/>
            <person name="Stanke M."/>
            <person name="Morgenstern B."/>
            <person name="Solovyev V."/>
            <person name="Kosarev P."/>
            <person name="Brown G."/>
            <person name="Chen H.C."/>
            <person name="Ermolaeva O."/>
            <person name="Hlavina W."/>
            <person name="Kapustin Y."/>
            <person name="Kiryutin B."/>
            <person name="Kitts P."/>
            <person name="Maglott D."/>
            <person name="Pruitt K."/>
            <person name="Sapojnikov V."/>
            <person name="Souvorov A."/>
            <person name="Mackey A.J."/>
            <person name="Waterhouse R.M."/>
            <person name="Wyder S."/>
            <person name="Zdobnov E.M."/>
            <person name="Zdobnov E.M."/>
            <person name="Wyder S."/>
            <person name="Kriventseva E.V."/>
            <person name="Kadowaki T."/>
            <person name="Bork P."/>
            <person name="Aranda M."/>
            <person name="Bao R."/>
            <person name="Beermann A."/>
            <person name="Berns N."/>
            <person name="Bolognesi R."/>
            <person name="Bonneton F."/>
            <person name="Bopp D."/>
            <person name="Brown S.J."/>
            <person name="Bucher G."/>
            <person name="Butts T."/>
            <person name="Chaumot A."/>
            <person name="Denell R.E."/>
            <person name="Ferrier D.E."/>
            <person name="Friedrich M."/>
            <person name="Gordon C.M."/>
            <person name="Jindra M."/>
            <person name="Klingler M."/>
            <person name="Lan Q."/>
            <person name="Lattorff H.M."/>
            <person name="Laudet V."/>
            <person name="von Levetsow C."/>
            <person name="Liu Z."/>
            <person name="Lutz R."/>
            <person name="Lynch J.A."/>
            <person name="da Fonseca R.N."/>
            <person name="Posnien N."/>
            <person name="Reuter R."/>
            <person name="Roth S."/>
            <person name="Savard J."/>
            <person name="Schinko J.B."/>
            <person name="Schmitt C."/>
            <person name="Schoppmeier M."/>
            <person name="Schroder R."/>
            <person name="Shippy T.D."/>
            <person name="Simonnet F."/>
            <person name="Marques-Souza H."/>
            <person name="Tautz D."/>
            <person name="Tomoyasu Y."/>
            <person name="Trauner J."/>
            <person name="Van der Zee M."/>
            <person name="Vervoort M."/>
            <person name="Wittkopp N."/>
            <person name="Wimmer E.A."/>
            <person name="Yang X."/>
            <person name="Jones A.K."/>
            <person name="Sattelle D.B."/>
            <person name="Ebert P.R."/>
            <person name="Nelson D."/>
            <person name="Scott J.G."/>
            <person name="Beeman R.W."/>
            <person name="Muthukrishnan S."/>
            <person name="Kramer K.J."/>
            <person name="Arakane Y."/>
            <person name="Beeman R.W."/>
            <person name="Zhu Q."/>
            <person name="Hogenkamp D."/>
            <person name="Dixit R."/>
            <person name="Oppert B."/>
            <person name="Jiang H."/>
            <person name="Zou Z."/>
            <person name="Marshall J."/>
            <person name="Elpidina E."/>
            <person name="Vinokurov K."/>
            <person name="Oppert C."/>
            <person name="Zou Z."/>
            <person name="Evans J."/>
            <person name="Lu Z."/>
            <person name="Zhao P."/>
            <person name="Sumathipala N."/>
            <person name="Altincicek B."/>
            <person name="Vilcinskas A."/>
            <person name="Williams M."/>
            <person name="Hultmark D."/>
            <person name="Hetru C."/>
            <person name="Jiang H."/>
            <person name="Grimmelikhuijzen C.J."/>
            <person name="Hauser F."/>
            <person name="Cazzamali G."/>
            <person name="Williamson M."/>
            <person name="Park Y."/>
            <person name="Li B."/>
            <person name="Tanaka Y."/>
            <person name="Predel R."/>
            <person name="Neupert S."/>
            <person name="Schachtner J."/>
            <person name="Verleyen P."/>
            <person name="Raible F."/>
            <person name="Bork P."/>
            <person name="Friedrich M."/>
            <person name="Walden K.K."/>
            <person name="Robertson H.M."/>
            <person name="Angeli S."/>
            <person name="Foret S."/>
            <person name="Bucher G."/>
            <person name="Schuetz S."/>
            <person name="Maleszka R."/>
            <person name="Wimmer E.A."/>
            <person name="Beeman R.W."/>
            <person name="Lorenzen M."/>
            <person name="Tomoyasu Y."/>
            <person name="Miller S.C."/>
            <person name="Grossmann D."/>
            <person name="Bucher G."/>
        </authorList>
    </citation>
    <scope>NUCLEOTIDE SEQUENCE [LARGE SCALE GENOMIC DNA]</scope>
    <source>
        <strain evidence="3 4">Georgia GA2</strain>
    </source>
</reference>
<evidence type="ECO:0000259" key="2">
    <source>
        <dbReference type="PROSITE" id="PS50158"/>
    </source>
</evidence>
<gene>
    <name evidence="3" type="primary">AUGUSTUS-3.0.2_31121</name>
    <name evidence="3" type="ORF">TcasGA2_TC031121</name>
</gene>
<dbReference type="EMBL" id="KQ972944">
    <property type="protein sequence ID" value="KXZ75721.1"/>
    <property type="molecule type" value="Genomic_DNA"/>
</dbReference>
<protein>
    <recommendedName>
        <fullName evidence="2">CCHC-type domain-containing protein</fullName>
    </recommendedName>
</protein>
<dbReference type="STRING" id="7070.A0A139W8V3"/>